<dbReference type="Gene3D" id="3.40.630.30">
    <property type="match status" value="1"/>
</dbReference>
<sequence>MEHIIRKMKKEDIQQVQQVAKTSWNHTYENIIPMEVQESFLRSAYSDEMMQSRLEHSYMNVALVNGNIVGFANYSPVQEGGKVELYAIYLYPEYQGKGIGTSLLIEGIKSLENVKEIYINVEKNNNIGKTFYISKGFEKVSEYDDELDGHTLRTIRMVLKV</sequence>
<dbReference type="InterPro" id="IPR016181">
    <property type="entry name" value="Acyl_CoA_acyltransferase"/>
</dbReference>
<dbReference type="RefSeq" id="WP_244681428.1">
    <property type="nucleotide sequence ID" value="NZ_JALIRM010000005.1"/>
</dbReference>
<evidence type="ECO:0000259" key="1">
    <source>
        <dbReference type="PROSITE" id="PS51186"/>
    </source>
</evidence>
<name>A0ABU0D3M8_9BACI</name>
<protein>
    <submittedName>
        <fullName evidence="2">Ribosomal protein S18 acetylase RimI-like enzyme</fullName>
    </submittedName>
</protein>
<gene>
    <name evidence="2" type="ORF">J2S14_001821</name>
</gene>
<dbReference type="InterPro" id="IPR000182">
    <property type="entry name" value="GNAT_dom"/>
</dbReference>
<evidence type="ECO:0000313" key="2">
    <source>
        <dbReference type="EMBL" id="MDQ0343007.1"/>
    </source>
</evidence>
<dbReference type="CDD" id="cd04301">
    <property type="entry name" value="NAT_SF"/>
    <property type="match status" value="1"/>
</dbReference>
<dbReference type="SUPFAM" id="SSF55729">
    <property type="entry name" value="Acyl-CoA N-acyltransferases (Nat)"/>
    <property type="match status" value="1"/>
</dbReference>
<dbReference type="PROSITE" id="PS51186">
    <property type="entry name" value="GNAT"/>
    <property type="match status" value="1"/>
</dbReference>
<dbReference type="Proteomes" id="UP001232343">
    <property type="component" value="Unassembled WGS sequence"/>
</dbReference>
<proteinExistence type="predicted"/>
<comment type="caution">
    <text evidence="2">The sequence shown here is derived from an EMBL/GenBank/DDBJ whole genome shotgun (WGS) entry which is preliminary data.</text>
</comment>
<dbReference type="Pfam" id="PF00583">
    <property type="entry name" value="Acetyltransf_1"/>
    <property type="match status" value="1"/>
</dbReference>
<organism evidence="2 3">
    <name type="scientific">Lederbergia wuyishanensis</name>
    <dbReference type="NCBI Taxonomy" id="1347903"/>
    <lineage>
        <taxon>Bacteria</taxon>
        <taxon>Bacillati</taxon>
        <taxon>Bacillota</taxon>
        <taxon>Bacilli</taxon>
        <taxon>Bacillales</taxon>
        <taxon>Bacillaceae</taxon>
        <taxon>Lederbergia</taxon>
    </lineage>
</organism>
<evidence type="ECO:0000313" key="3">
    <source>
        <dbReference type="Proteomes" id="UP001232343"/>
    </source>
</evidence>
<dbReference type="InterPro" id="IPR050276">
    <property type="entry name" value="MshD_Acetyltransferase"/>
</dbReference>
<accession>A0ABU0D3M8</accession>
<feature type="domain" description="N-acetyltransferase" evidence="1">
    <location>
        <begin position="3"/>
        <end position="161"/>
    </location>
</feature>
<dbReference type="PANTHER" id="PTHR43617">
    <property type="entry name" value="L-AMINO ACID N-ACETYLTRANSFERASE"/>
    <property type="match status" value="1"/>
</dbReference>
<dbReference type="EMBL" id="JAUSUO010000003">
    <property type="protein sequence ID" value="MDQ0343007.1"/>
    <property type="molecule type" value="Genomic_DNA"/>
</dbReference>
<reference evidence="2 3" key="1">
    <citation type="submission" date="2023-07" db="EMBL/GenBank/DDBJ databases">
        <title>Genomic Encyclopedia of Type Strains, Phase IV (KMG-IV): sequencing the most valuable type-strain genomes for metagenomic binning, comparative biology and taxonomic classification.</title>
        <authorList>
            <person name="Goeker M."/>
        </authorList>
    </citation>
    <scope>NUCLEOTIDE SEQUENCE [LARGE SCALE GENOMIC DNA]</scope>
    <source>
        <strain evidence="2 3">DSM 27848</strain>
    </source>
</reference>
<keyword evidence="3" id="KW-1185">Reference proteome</keyword>